<accession>A0A168Q9G1</accession>
<dbReference type="PANTHER" id="PTHR28208:SF3">
    <property type="entry name" value="PHOSPHATIDATE PHOSPHATASE APP1"/>
    <property type="match status" value="1"/>
</dbReference>
<evidence type="ECO:0000256" key="1">
    <source>
        <dbReference type="SAM" id="MobiDB-lite"/>
    </source>
</evidence>
<feature type="compositionally biased region" description="Acidic residues" evidence="1">
    <location>
        <begin position="227"/>
        <end position="239"/>
    </location>
</feature>
<evidence type="ECO:0000313" key="4">
    <source>
        <dbReference type="Proteomes" id="UP000077051"/>
    </source>
</evidence>
<evidence type="ECO:0000259" key="2">
    <source>
        <dbReference type="Pfam" id="PF09949"/>
    </source>
</evidence>
<feature type="region of interest" description="Disordered" evidence="1">
    <location>
        <begin position="507"/>
        <end position="562"/>
    </location>
</feature>
<keyword evidence="4" id="KW-1185">Reference proteome</keyword>
<name>A0A168Q9G1_MUCCL</name>
<dbReference type="Proteomes" id="UP000077051">
    <property type="component" value="Unassembled WGS sequence"/>
</dbReference>
<feature type="region of interest" description="Disordered" evidence="1">
    <location>
        <begin position="147"/>
        <end position="175"/>
    </location>
</feature>
<organism evidence="3 4">
    <name type="scientific">Mucor lusitanicus CBS 277.49</name>
    <dbReference type="NCBI Taxonomy" id="747725"/>
    <lineage>
        <taxon>Eukaryota</taxon>
        <taxon>Fungi</taxon>
        <taxon>Fungi incertae sedis</taxon>
        <taxon>Mucoromycota</taxon>
        <taxon>Mucoromycotina</taxon>
        <taxon>Mucoromycetes</taxon>
        <taxon>Mucorales</taxon>
        <taxon>Mucorineae</taxon>
        <taxon>Mucoraceae</taxon>
        <taxon>Mucor</taxon>
    </lineage>
</organism>
<feature type="domain" description="Phosphatidate phosphatase APP1 catalytic" evidence="2">
    <location>
        <begin position="328"/>
        <end position="475"/>
    </location>
</feature>
<dbReference type="InterPro" id="IPR019236">
    <property type="entry name" value="APP1_cat"/>
</dbReference>
<feature type="compositionally biased region" description="Polar residues" evidence="1">
    <location>
        <begin position="508"/>
        <end position="527"/>
    </location>
</feature>
<dbReference type="InterPro" id="IPR052935">
    <property type="entry name" value="Mg2+_PAP"/>
</dbReference>
<protein>
    <recommendedName>
        <fullName evidence="2">Phosphatidate phosphatase APP1 catalytic domain-containing protein</fullName>
    </recommendedName>
</protein>
<sequence length="669" mass="75823">MHKPSLKHYHLPSKSSLSTTATSSKSCNSSQIPLSIDTSRTHAVNRECILFPTYAFRDPSNSEQWIVRTKGWALSMKKPGPKQRVLKGITKSVAGKGSATHEHANKMFENRFKYFMAKGKRNKRIEVEAIGAATNAEWVQLGKRSDSLVQSPLTPPPSSSPTVSTPPHDGEKSASVQWQRIYDATKRHMDHNHNDDDDVNPLPILLDTPYAPTSMASNTNHHNTTSSDEDDEEGMDSSGDEATLPVHDNGTTLKSEGTGVFQGEFCISDQQVEQWIRDSNQASPQEQDEERMIKIRSCSKKEHHTTAKKDFFFPPSYGIVQLIEPYGVSVISDIDDTIKDTRVLSGARTVLSNTFFNPTRAIPGMADAYLQWYNLGASYHYVSNSPFQLVHMLHQFIHNHHFPPGSFHLRPSTGIISKLVQESGRSKRESICRILRDFPHRKFVLVGDSGEIDLEIYTRIAADFPGQIIKIFIRDITTHQQQHHRKAQDKKQQRRIHNKRSATFPAFFSSNFTSSQRTESTPDLSSTIHHHDHKTPNTDDEDEGYSYDDEEEDEEEEDDGLQDTATKLAELVLEPSLTGHQPLHLATHLQTATANNLSEEQKHHHHHHHHQHQQPPSQSLIQLFSRLAIARRLVKGIDVVLFKESKELYQDEQVKQALAKYKNSKQPQH</sequence>
<feature type="region of interest" description="Disordered" evidence="1">
    <location>
        <begin position="597"/>
        <end position="618"/>
    </location>
</feature>
<dbReference type="AlphaFoldDB" id="A0A168Q9G1"/>
<dbReference type="STRING" id="747725.A0A168Q9G1"/>
<feature type="compositionally biased region" description="Acidic residues" evidence="1">
    <location>
        <begin position="538"/>
        <end position="561"/>
    </location>
</feature>
<comment type="caution">
    <text evidence="3">The sequence shown here is derived from an EMBL/GenBank/DDBJ whole genome shotgun (WGS) entry which is preliminary data.</text>
</comment>
<feature type="compositionally biased region" description="Polar residues" evidence="1">
    <location>
        <begin position="214"/>
        <end position="225"/>
    </location>
</feature>
<proteinExistence type="predicted"/>
<gene>
    <name evidence="3" type="ORF">MUCCIDRAFT_105869</name>
</gene>
<feature type="compositionally biased region" description="Basic residues" evidence="1">
    <location>
        <begin position="603"/>
        <end position="612"/>
    </location>
</feature>
<dbReference type="OrthoDB" id="2117591at2759"/>
<feature type="region of interest" description="Disordered" evidence="1">
    <location>
        <begin position="189"/>
        <end position="255"/>
    </location>
</feature>
<dbReference type="Pfam" id="PF09949">
    <property type="entry name" value="APP1_cat"/>
    <property type="match status" value="1"/>
</dbReference>
<evidence type="ECO:0000313" key="3">
    <source>
        <dbReference type="EMBL" id="OAD08905.1"/>
    </source>
</evidence>
<reference evidence="3 4" key="1">
    <citation type="submission" date="2015-06" db="EMBL/GenBank/DDBJ databases">
        <title>Expansion of signal transduction pathways in fungi by whole-genome duplication.</title>
        <authorList>
            <consortium name="DOE Joint Genome Institute"/>
            <person name="Corrochano L.M."/>
            <person name="Kuo A."/>
            <person name="Marcet-Houben M."/>
            <person name="Polaino S."/>
            <person name="Salamov A."/>
            <person name="Villalobos J.M."/>
            <person name="Alvarez M.I."/>
            <person name="Avalos J."/>
            <person name="Benito E.P."/>
            <person name="Benoit I."/>
            <person name="Burger G."/>
            <person name="Camino L.P."/>
            <person name="Canovas D."/>
            <person name="Cerda-Olmedo E."/>
            <person name="Cheng J.-F."/>
            <person name="Dominguez A."/>
            <person name="Elias M."/>
            <person name="Eslava A.P."/>
            <person name="Glaser F."/>
            <person name="Grimwood J."/>
            <person name="Gutierrez G."/>
            <person name="Heitman J."/>
            <person name="Henrissat B."/>
            <person name="Iturriaga E.A."/>
            <person name="Lang B.F."/>
            <person name="Lavin J.L."/>
            <person name="Lee S."/>
            <person name="Li W."/>
            <person name="Lindquist E."/>
            <person name="Lopez-Garcia S."/>
            <person name="Luque E.M."/>
            <person name="Marcos A.T."/>
            <person name="Martin J."/>
            <person name="Mccluskey K."/>
            <person name="Medina H.R."/>
            <person name="Miralles-Duran A."/>
            <person name="Miyazaki A."/>
            <person name="Munoz-Torres E."/>
            <person name="Oguiza J.A."/>
            <person name="Ohm R."/>
            <person name="Olmedo M."/>
            <person name="Orejas M."/>
            <person name="Ortiz-Castellanos L."/>
            <person name="Pisabarro A.G."/>
            <person name="Rodriguez-Romero J."/>
            <person name="Ruiz-Herrera J."/>
            <person name="Ruiz-Vazquez R."/>
            <person name="Sanz C."/>
            <person name="Schackwitz W."/>
            <person name="Schmutz J."/>
            <person name="Shahriari M."/>
            <person name="Shelest E."/>
            <person name="Silva-Franco F."/>
            <person name="Soanes D."/>
            <person name="Syed K."/>
            <person name="Tagua V.G."/>
            <person name="Talbot N.J."/>
            <person name="Thon M."/>
            <person name="De Vries R.P."/>
            <person name="Wiebenga A."/>
            <person name="Yadav J.S."/>
            <person name="Braun E.L."/>
            <person name="Baker S."/>
            <person name="Garre V."/>
            <person name="Horwitz B."/>
            <person name="Torres-Martinez S."/>
            <person name="Idnurm A."/>
            <person name="Herrera-Estrella A."/>
            <person name="Gabaldon T."/>
            <person name="Grigoriev I.V."/>
        </authorList>
    </citation>
    <scope>NUCLEOTIDE SEQUENCE [LARGE SCALE GENOMIC DNA]</scope>
    <source>
        <strain evidence="3 4">CBS 277.49</strain>
    </source>
</reference>
<dbReference type="VEuPathDB" id="FungiDB:MUCCIDRAFT_105869"/>
<feature type="compositionally biased region" description="Low complexity" evidence="1">
    <location>
        <begin position="13"/>
        <end position="26"/>
    </location>
</feature>
<dbReference type="EMBL" id="AMYB01000001">
    <property type="protein sequence ID" value="OAD08905.1"/>
    <property type="molecule type" value="Genomic_DNA"/>
</dbReference>
<dbReference type="GO" id="GO:0008195">
    <property type="term" value="F:phosphatidate phosphatase activity"/>
    <property type="evidence" value="ECO:0007669"/>
    <property type="project" value="InterPro"/>
</dbReference>
<feature type="compositionally biased region" description="Basic residues" evidence="1">
    <location>
        <begin position="1"/>
        <end position="11"/>
    </location>
</feature>
<feature type="region of interest" description="Disordered" evidence="1">
    <location>
        <begin position="1"/>
        <end position="32"/>
    </location>
</feature>
<dbReference type="PANTHER" id="PTHR28208">
    <property type="entry name" value="PHOSPHATIDATE PHOSPHATASE APP1"/>
    <property type="match status" value="1"/>
</dbReference>